<dbReference type="HAMAP" id="MF_00724">
    <property type="entry name" value="FliE"/>
    <property type="match status" value="1"/>
</dbReference>
<dbReference type="GO" id="GO:0009425">
    <property type="term" value="C:bacterial-type flagellum basal body"/>
    <property type="evidence" value="ECO:0007669"/>
    <property type="project" value="UniProtKB-SubCell"/>
</dbReference>
<keyword evidence="7" id="KW-1185">Reference proteome</keyword>
<evidence type="ECO:0000256" key="3">
    <source>
        <dbReference type="ARBA" id="ARBA00023143"/>
    </source>
</evidence>
<evidence type="ECO:0000256" key="2">
    <source>
        <dbReference type="ARBA" id="ARBA00009272"/>
    </source>
</evidence>
<dbReference type="GO" id="GO:0005198">
    <property type="term" value="F:structural molecule activity"/>
    <property type="evidence" value="ECO:0007669"/>
    <property type="project" value="UniProtKB-UniRule"/>
</dbReference>
<evidence type="ECO:0000256" key="5">
    <source>
        <dbReference type="NCBIfam" id="TIGR00205"/>
    </source>
</evidence>
<keyword evidence="6" id="KW-0282">Flagellum</keyword>
<comment type="subcellular location">
    <subcellularLocation>
        <location evidence="1 4">Bacterial flagellum basal body</location>
    </subcellularLocation>
</comment>
<dbReference type="Pfam" id="PF02049">
    <property type="entry name" value="FliE"/>
    <property type="match status" value="1"/>
</dbReference>
<organism evidence="6 7">
    <name type="scientific">Aminivibrio pyruvatiphilus</name>
    <dbReference type="NCBI Taxonomy" id="1005740"/>
    <lineage>
        <taxon>Bacteria</taxon>
        <taxon>Thermotogati</taxon>
        <taxon>Synergistota</taxon>
        <taxon>Synergistia</taxon>
        <taxon>Synergistales</taxon>
        <taxon>Aminobacteriaceae</taxon>
        <taxon>Aminivibrio</taxon>
    </lineage>
</organism>
<reference evidence="6 7" key="1">
    <citation type="submission" date="2019-03" db="EMBL/GenBank/DDBJ databases">
        <title>Genomic Encyclopedia of Type Strains, Phase IV (KMG-IV): sequencing the most valuable type-strain genomes for metagenomic binning, comparative biology and taxonomic classification.</title>
        <authorList>
            <person name="Goeker M."/>
        </authorList>
    </citation>
    <scope>NUCLEOTIDE SEQUENCE [LARGE SCALE GENOMIC DNA]</scope>
    <source>
        <strain evidence="6 7">DSM 25964</strain>
    </source>
</reference>
<proteinExistence type="inferred from homology"/>
<keyword evidence="6" id="KW-0969">Cilium</keyword>
<name>A0A4R8MM05_9BACT</name>
<dbReference type="RefSeq" id="WP_243833791.1">
    <property type="nucleotide sequence ID" value="NZ_SORI01000001.1"/>
</dbReference>
<evidence type="ECO:0000313" key="7">
    <source>
        <dbReference type="Proteomes" id="UP000295066"/>
    </source>
</evidence>
<dbReference type="EMBL" id="SORI01000001">
    <property type="protein sequence ID" value="TDY65045.1"/>
    <property type="molecule type" value="Genomic_DNA"/>
</dbReference>
<evidence type="ECO:0000256" key="4">
    <source>
        <dbReference type="HAMAP-Rule" id="MF_00724"/>
    </source>
</evidence>
<keyword evidence="3 4" id="KW-0975">Bacterial flagellum</keyword>
<evidence type="ECO:0000313" key="6">
    <source>
        <dbReference type="EMBL" id="TDY65045.1"/>
    </source>
</evidence>
<dbReference type="NCBIfam" id="TIGR00205">
    <property type="entry name" value="fliE"/>
    <property type="match status" value="1"/>
</dbReference>
<evidence type="ECO:0000256" key="1">
    <source>
        <dbReference type="ARBA" id="ARBA00004117"/>
    </source>
</evidence>
<dbReference type="PANTHER" id="PTHR34653:SF1">
    <property type="entry name" value="FLAGELLAR HOOK-BASAL BODY COMPLEX PROTEIN FLIE"/>
    <property type="match status" value="1"/>
</dbReference>
<protein>
    <recommendedName>
        <fullName evidence="4 5">Flagellar hook-basal body complex protein FliE</fullName>
    </recommendedName>
</protein>
<comment type="caution">
    <text evidence="6">The sequence shown here is derived from an EMBL/GenBank/DDBJ whole genome shotgun (WGS) entry which is preliminary data.</text>
</comment>
<dbReference type="Proteomes" id="UP000295066">
    <property type="component" value="Unassembled WGS sequence"/>
</dbReference>
<keyword evidence="6" id="KW-0966">Cell projection</keyword>
<comment type="similarity">
    <text evidence="2 4">Belongs to the FliE family.</text>
</comment>
<accession>A0A4R8MM05</accession>
<dbReference type="GO" id="GO:0003774">
    <property type="term" value="F:cytoskeletal motor activity"/>
    <property type="evidence" value="ECO:0007669"/>
    <property type="project" value="InterPro"/>
</dbReference>
<dbReference type="PRINTS" id="PR01006">
    <property type="entry name" value="FLGHOOKFLIE"/>
</dbReference>
<dbReference type="PANTHER" id="PTHR34653">
    <property type="match status" value="1"/>
</dbReference>
<dbReference type="InterPro" id="IPR001624">
    <property type="entry name" value="FliE"/>
</dbReference>
<dbReference type="GO" id="GO:0071973">
    <property type="term" value="P:bacterial-type flagellum-dependent cell motility"/>
    <property type="evidence" value="ECO:0007669"/>
    <property type="project" value="InterPro"/>
</dbReference>
<sequence length="105" mass="11430">MGSLNIDLMKLASPAAVRGPEAVPAKDRSSGTGLSFEELLQDSMKRVNDLQVESDGLVNKLATGDVDDISRVVLASQRAEFALRMITEVRNKLLDAYQQLGRMPV</sequence>
<dbReference type="AlphaFoldDB" id="A0A4R8MM05"/>
<gene>
    <name evidence="4" type="primary">fliE</name>
    <name evidence="6" type="ORF">C8D99_101192</name>
</gene>